<dbReference type="PANTHER" id="PTHR33164:SF104">
    <property type="entry name" value="TRANSCRIPTIONAL REGULATORY PROTEIN"/>
    <property type="match status" value="1"/>
</dbReference>
<feature type="domain" description="HTH marR-type" evidence="1">
    <location>
        <begin position="1"/>
        <end position="133"/>
    </location>
</feature>
<reference evidence="3" key="1">
    <citation type="journal article" date="2019" name="Int. J. Syst. Evol. Microbiol.">
        <title>The Global Catalogue of Microorganisms (GCM) 10K type strain sequencing project: providing services to taxonomists for standard genome sequencing and annotation.</title>
        <authorList>
            <consortium name="The Broad Institute Genomics Platform"/>
            <consortium name="The Broad Institute Genome Sequencing Center for Infectious Disease"/>
            <person name="Wu L."/>
            <person name="Ma J."/>
        </authorList>
    </citation>
    <scope>NUCLEOTIDE SEQUENCE [LARGE SCALE GENOMIC DNA]</scope>
    <source>
        <strain evidence="3">NBRC 101365</strain>
    </source>
</reference>
<dbReference type="PANTHER" id="PTHR33164">
    <property type="entry name" value="TRANSCRIPTIONAL REGULATOR, MARR FAMILY"/>
    <property type="match status" value="1"/>
</dbReference>
<dbReference type="InterPro" id="IPR039422">
    <property type="entry name" value="MarR/SlyA-like"/>
</dbReference>
<accession>A0ABQ6CNB5</accession>
<proteinExistence type="predicted"/>
<dbReference type="InterPro" id="IPR036390">
    <property type="entry name" value="WH_DNA-bd_sf"/>
</dbReference>
<name>A0ABQ6CNB5_9HYPH</name>
<protein>
    <submittedName>
        <fullName evidence="2">MarR family transcriptional regulator</fullName>
    </submittedName>
</protein>
<dbReference type="EMBL" id="BSPC01000054">
    <property type="protein sequence ID" value="GLS21811.1"/>
    <property type="molecule type" value="Genomic_DNA"/>
</dbReference>
<comment type="caution">
    <text evidence="2">The sequence shown here is derived from an EMBL/GenBank/DDBJ whole genome shotgun (WGS) entry which is preliminary data.</text>
</comment>
<dbReference type="InterPro" id="IPR036388">
    <property type="entry name" value="WH-like_DNA-bd_sf"/>
</dbReference>
<evidence type="ECO:0000313" key="3">
    <source>
        <dbReference type="Proteomes" id="UP001156882"/>
    </source>
</evidence>
<dbReference type="SUPFAM" id="SSF46785">
    <property type="entry name" value="Winged helix' DNA-binding domain"/>
    <property type="match status" value="1"/>
</dbReference>
<dbReference type="SMART" id="SM00347">
    <property type="entry name" value="HTH_MARR"/>
    <property type="match status" value="1"/>
</dbReference>
<dbReference type="Pfam" id="PF12802">
    <property type="entry name" value="MarR_2"/>
    <property type="match status" value="1"/>
</dbReference>
<dbReference type="Gene3D" id="1.10.10.10">
    <property type="entry name" value="Winged helix-like DNA-binding domain superfamily/Winged helix DNA-binding domain"/>
    <property type="match status" value="1"/>
</dbReference>
<keyword evidence="3" id="KW-1185">Reference proteome</keyword>
<evidence type="ECO:0000313" key="2">
    <source>
        <dbReference type="EMBL" id="GLS21811.1"/>
    </source>
</evidence>
<gene>
    <name evidence="2" type="ORF">GCM10007874_48280</name>
</gene>
<evidence type="ECO:0000259" key="1">
    <source>
        <dbReference type="PROSITE" id="PS50995"/>
    </source>
</evidence>
<organism evidence="2 3">
    <name type="scientific">Labrys miyagiensis</name>
    <dbReference type="NCBI Taxonomy" id="346912"/>
    <lineage>
        <taxon>Bacteria</taxon>
        <taxon>Pseudomonadati</taxon>
        <taxon>Pseudomonadota</taxon>
        <taxon>Alphaproteobacteria</taxon>
        <taxon>Hyphomicrobiales</taxon>
        <taxon>Xanthobacteraceae</taxon>
        <taxon>Labrys</taxon>
    </lineage>
</organism>
<dbReference type="PROSITE" id="PS50995">
    <property type="entry name" value="HTH_MARR_2"/>
    <property type="match status" value="1"/>
</dbReference>
<dbReference type="Proteomes" id="UP001156882">
    <property type="component" value="Unassembled WGS sequence"/>
</dbReference>
<dbReference type="RefSeq" id="WP_284314809.1">
    <property type="nucleotide sequence ID" value="NZ_BSPC01000054.1"/>
</dbReference>
<sequence length="133" mass="14508">MEPIDYAALAQFRYELRKFLAFSENAAVGAGLTGQQHQALLAIRGLSPGELSISELAEILLLRHHSVVELVDRLVKLGLAVRVADPRDGRRALIRLTPLGEEKLQALSSAHLKELASIGPALTLMLQPFHVKA</sequence>
<dbReference type="InterPro" id="IPR000835">
    <property type="entry name" value="HTH_MarR-typ"/>
</dbReference>